<feature type="compositionally biased region" description="Acidic residues" evidence="4">
    <location>
        <begin position="608"/>
        <end position="624"/>
    </location>
</feature>
<keyword evidence="2" id="KW-0343">GTPase activation</keyword>
<feature type="compositionally biased region" description="Pro residues" evidence="4">
    <location>
        <begin position="436"/>
        <end position="461"/>
    </location>
</feature>
<dbReference type="PANTHER" id="PTHR23101">
    <property type="entry name" value="RAB GDP/GTP EXCHANGE FACTOR"/>
    <property type="match status" value="1"/>
</dbReference>
<reference evidence="8 9" key="1">
    <citation type="submission" date="2021-06" db="EMBL/GenBank/DDBJ databases">
        <authorList>
            <person name="Palmer J.M."/>
        </authorList>
    </citation>
    <scope>NUCLEOTIDE SEQUENCE [LARGE SCALE GENOMIC DNA]</scope>
    <source>
        <strain evidence="8 9">CL_MEX2019</strain>
        <tissue evidence="8">Muscle</tissue>
    </source>
</reference>
<dbReference type="InterPro" id="IPR045046">
    <property type="entry name" value="Vps9-like"/>
</dbReference>
<dbReference type="SUPFAM" id="SSF54236">
    <property type="entry name" value="Ubiquitin-like"/>
    <property type="match status" value="1"/>
</dbReference>
<dbReference type="Proteomes" id="UP001352852">
    <property type="component" value="Unassembled WGS sequence"/>
</dbReference>
<dbReference type="SMART" id="SM00252">
    <property type="entry name" value="SH2"/>
    <property type="match status" value="1"/>
</dbReference>
<dbReference type="PANTHER" id="PTHR23101:SF51">
    <property type="entry name" value="RAS AND RAB INTERACTOR 2"/>
    <property type="match status" value="1"/>
</dbReference>
<evidence type="ECO:0000256" key="1">
    <source>
        <dbReference type="ARBA" id="ARBA00006919"/>
    </source>
</evidence>
<comment type="caution">
    <text evidence="8">The sequence shown here is derived from an EMBL/GenBank/DDBJ whole genome shotgun (WGS) entry which is preliminary data.</text>
</comment>
<dbReference type="Pfam" id="PF02204">
    <property type="entry name" value="VPS9"/>
    <property type="match status" value="1"/>
</dbReference>
<dbReference type="PROSITE" id="PS50001">
    <property type="entry name" value="SH2"/>
    <property type="match status" value="1"/>
</dbReference>
<feature type="compositionally biased region" description="Low complexity" evidence="4">
    <location>
        <begin position="573"/>
        <end position="590"/>
    </location>
</feature>
<keyword evidence="9" id="KW-1185">Reference proteome</keyword>
<evidence type="ECO:0000256" key="4">
    <source>
        <dbReference type="SAM" id="MobiDB-lite"/>
    </source>
</evidence>
<dbReference type="Gene3D" id="3.30.505.10">
    <property type="entry name" value="SH2 domain"/>
    <property type="match status" value="1"/>
</dbReference>
<evidence type="ECO:0000256" key="3">
    <source>
        <dbReference type="PROSITE-ProRule" id="PRU00191"/>
    </source>
</evidence>
<dbReference type="SUPFAM" id="SSF55550">
    <property type="entry name" value="SH2 domain"/>
    <property type="match status" value="1"/>
</dbReference>
<dbReference type="Pfam" id="PF23268">
    <property type="entry name" value="RIN1"/>
    <property type="match status" value="1"/>
</dbReference>
<keyword evidence="3" id="KW-0727">SH2 domain</keyword>
<dbReference type="Pfam" id="PF00017">
    <property type="entry name" value="SH2"/>
    <property type="match status" value="1"/>
</dbReference>
<dbReference type="PROSITE" id="PS50200">
    <property type="entry name" value="RA"/>
    <property type="match status" value="1"/>
</dbReference>
<evidence type="ECO:0000313" key="9">
    <source>
        <dbReference type="Proteomes" id="UP001352852"/>
    </source>
</evidence>
<dbReference type="InterPro" id="IPR000159">
    <property type="entry name" value="RA_dom"/>
</dbReference>
<protein>
    <recommendedName>
        <fullName evidence="10">Ras and Rab interactor 2</fullName>
    </recommendedName>
</protein>
<feature type="domain" description="Ras-associating" evidence="6">
    <location>
        <begin position="957"/>
        <end position="1048"/>
    </location>
</feature>
<feature type="compositionally biased region" description="Polar residues" evidence="4">
    <location>
        <begin position="339"/>
        <end position="348"/>
    </location>
</feature>
<dbReference type="InterPro" id="IPR036860">
    <property type="entry name" value="SH2_dom_sf"/>
</dbReference>
<proteinExistence type="inferred from homology"/>
<dbReference type="SMART" id="SM00314">
    <property type="entry name" value="RA"/>
    <property type="match status" value="1"/>
</dbReference>
<dbReference type="Gene3D" id="1.20.1050.80">
    <property type="entry name" value="VPS9 domain"/>
    <property type="match status" value="1"/>
</dbReference>
<feature type="compositionally biased region" description="Polar residues" evidence="4">
    <location>
        <begin position="552"/>
        <end position="561"/>
    </location>
</feature>
<feature type="domain" description="VPS9" evidence="7">
    <location>
        <begin position="787"/>
        <end position="927"/>
    </location>
</feature>
<feature type="region of interest" description="Disordered" evidence="4">
    <location>
        <begin position="339"/>
        <end position="373"/>
    </location>
</feature>
<name>A0ABU7D6C2_9TELE</name>
<feature type="compositionally biased region" description="Basic and acidic residues" evidence="4">
    <location>
        <begin position="513"/>
        <end position="526"/>
    </location>
</feature>
<dbReference type="InterPro" id="IPR029071">
    <property type="entry name" value="Ubiquitin-like_domsf"/>
</dbReference>
<evidence type="ECO:0008006" key="10">
    <source>
        <dbReference type="Google" id="ProtNLM"/>
    </source>
</evidence>
<comment type="similarity">
    <text evidence="1">Belongs to the RIN (Ras interaction/interference) family.</text>
</comment>
<evidence type="ECO:0000259" key="7">
    <source>
        <dbReference type="PROSITE" id="PS51205"/>
    </source>
</evidence>
<feature type="domain" description="SH2" evidence="5">
    <location>
        <begin position="197"/>
        <end position="291"/>
    </location>
</feature>
<dbReference type="InterPro" id="IPR003123">
    <property type="entry name" value="VPS9"/>
</dbReference>
<organism evidence="8 9">
    <name type="scientific">Characodon lateralis</name>
    <dbReference type="NCBI Taxonomy" id="208331"/>
    <lineage>
        <taxon>Eukaryota</taxon>
        <taxon>Metazoa</taxon>
        <taxon>Chordata</taxon>
        <taxon>Craniata</taxon>
        <taxon>Vertebrata</taxon>
        <taxon>Euteleostomi</taxon>
        <taxon>Actinopterygii</taxon>
        <taxon>Neopterygii</taxon>
        <taxon>Teleostei</taxon>
        <taxon>Neoteleostei</taxon>
        <taxon>Acanthomorphata</taxon>
        <taxon>Ovalentaria</taxon>
        <taxon>Atherinomorphae</taxon>
        <taxon>Cyprinodontiformes</taxon>
        <taxon>Goodeidae</taxon>
        <taxon>Characodon</taxon>
    </lineage>
</organism>
<dbReference type="InterPro" id="IPR000980">
    <property type="entry name" value="SH2"/>
</dbReference>
<dbReference type="Pfam" id="PF00788">
    <property type="entry name" value="RA"/>
    <property type="match status" value="1"/>
</dbReference>
<feature type="region of interest" description="Disordered" evidence="4">
    <location>
        <begin position="395"/>
        <end position="626"/>
    </location>
</feature>
<sequence>MESGPFIRGHLFSVQVEQEFGPHCLNDVILLAPSSQELQRALWRFAAECEAAGMKIISWLAWEHLRLPPEELEMVSGSFRPPSSTKAAPGYERCRQEDNMDFSTPPESPSCSLTNRSSSFFKLIDTFALEIGELKKEMVQSTSALDKEPVELQGLQGGAYLQPPHCSGLVGERDSGYDSLRRRMSVLDRLTQTHPVWLLLAVSEEEASCILLKQPPGVFLVRKSTVLQRKVLSVRLDEDQMETPISHFHVRESQFSFSIEGSGISFADLFHLVAFYCVSRDILPFTLKLPEAISSAKTQKELEEVAQLGAGFWDSALCSQRRSSPPLCHRLSRTLSTQWTKRTGQVEESTQKHTGAHSDSAPPTLQLHTPPPTFFQDNIGPLCFVNPLFLQTHLHSHDTNPPTQSESEEAPDLQPLNSSQYSELDVDQTKLNSQSRPPPPRPPPPRSMPSRRPAPPPPGPPVATSRTKNMPAAVGMATWQQQTSTRRPAPAPPSLGAKSSSSTSPNRPPPRPKKPDLEAHRCHIALDDETIAKALSRANLPSCHPPPAAEEPSQQNITESISGPDERRRQRLSDMSMSTSSSDSLEYSRSPGFSLDLAPSTSQHLVEDSSEDDEDVEEEEEEDYGVGMEADLESRLRPILKARRRRVGVSLGGGSFILPRSLKGRFSKVGGMLSSLITPQKRAVKRIVELSRDKSSYFGSLVQDYISFVQENRSCHTSGMDFLQTVRQFMTQMKAYLRQSSELDPPLESLIPDDQIDEVLEKAMHKCVLKPLKSVIEVILHDFQVNSGALQQLRENLVLAKSKMPQDLGVDGAVPPDSVAIEKIRQKFLNMRKMYSPDQKVSLLLRVCKLIYTIMQDNSRRMYGADDFLPMLTYVVAQCDMPQLDTEVQYMMELLDPTLLQGEGGYYLTSAYGAMALIKNFQEEQAAQVLSSEARNTLHQWHRRRTAQRSVPSVDDFQNFLRVALQEVGSGCTAKTLQVQPYTTTEEVCSLCAYKFKIPDPENYALFLITEGTSQQLSPDTHPQQIKAELHSRPLAQVFHFVYRKVTNLNLCTPADFNNGNCLQVD</sequence>
<dbReference type="InterPro" id="IPR037191">
    <property type="entry name" value="VPS9_dom_sf"/>
</dbReference>
<evidence type="ECO:0000259" key="6">
    <source>
        <dbReference type="PROSITE" id="PS50200"/>
    </source>
</evidence>
<evidence type="ECO:0000259" key="5">
    <source>
        <dbReference type="PROSITE" id="PS50001"/>
    </source>
</evidence>
<dbReference type="SUPFAM" id="SSF109993">
    <property type="entry name" value="VPS9 domain"/>
    <property type="match status" value="1"/>
</dbReference>
<accession>A0ABU7D6C2</accession>
<dbReference type="EMBL" id="JAHUTJ010016471">
    <property type="protein sequence ID" value="MED6269670.1"/>
    <property type="molecule type" value="Genomic_DNA"/>
</dbReference>
<gene>
    <name evidence="8" type="ORF">CHARACLAT_001986</name>
</gene>
<evidence type="ECO:0000256" key="2">
    <source>
        <dbReference type="ARBA" id="ARBA00022468"/>
    </source>
</evidence>
<dbReference type="SMART" id="SM00167">
    <property type="entry name" value="VPS9"/>
    <property type="match status" value="1"/>
</dbReference>
<evidence type="ECO:0000313" key="8">
    <source>
        <dbReference type="EMBL" id="MED6269670.1"/>
    </source>
</evidence>
<dbReference type="PROSITE" id="PS51205">
    <property type="entry name" value="VPS9"/>
    <property type="match status" value="1"/>
</dbReference>